<dbReference type="InterPro" id="IPR053358">
    <property type="entry name" value="Diff-assoc_signaling"/>
</dbReference>
<evidence type="ECO:0000313" key="2">
    <source>
        <dbReference type="Proteomes" id="UP000000305"/>
    </source>
</evidence>
<sequence>MLDIRQNAQLRKQGEDLISEFDRTFFSKDEKPFDAGGSAIVADSGDNKIVVQEIFIQDGKHWIKLELLLSIFCMLPGPSSSIATVILEAGTEFPVDLIRRAFVISMTECVYVWLNQND</sequence>
<gene>
    <name evidence="1" type="ORF">DAPPUDRAFT_253500</name>
</gene>
<name>E9H4Z6_DAPPU</name>
<proteinExistence type="predicted"/>
<dbReference type="InParanoid" id="E9H4Z6"/>
<organism evidence="1 2">
    <name type="scientific">Daphnia pulex</name>
    <name type="common">Water flea</name>
    <dbReference type="NCBI Taxonomy" id="6669"/>
    <lineage>
        <taxon>Eukaryota</taxon>
        <taxon>Metazoa</taxon>
        <taxon>Ecdysozoa</taxon>
        <taxon>Arthropoda</taxon>
        <taxon>Crustacea</taxon>
        <taxon>Branchiopoda</taxon>
        <taxon>Diplostraca</taxon>
        <taxon>Cladocera</taxon>
        <taxon>Anomopoda</taxon>
        <taxon>Daphniidae</taxon>
        <taxon>Daphnia</taxon>
    </lineage>
</organism>
<dbReference type="PhylomeDB" id="E9H4Z6"/>
<accession>E9H4Z6</accession>
<dbReference type="HOGENOM" id="CLU_2075523_0_0_1"/>
<dbReference type="PANTHER" id="PTHR34261:SF1">
    <property type="entry name" value="TUBULIN POLYMERIZATION-PROMOTING PROTEIN"/>
    <property type="match status" value="1"/>
</dbReference>
<dbReference type="Proteomes" id="UP000000305">
    <property type="component" value="Unassembled WGS sequence"/>
</dbReference>
<evidence type="ECO:0000313" key="1">
    <source>
        <dbReference type="EMBL" id="EFX73269.1"/>
    </source>
</evidence>
<dbReference type="PANTHER" id="PTHR34261">
    <property type="entry name" value="APC REGULATOR OF WNT-SIGNALING PATHWAY-RELATED"/>
    <property type="match status" value="1"/>
</dbReference>
<dbReference type="OrthoDB" id="6335985at2759"/>
<dbReference type="KEGG" id="dpx:DAPPUDRAFT_253500"/>
<dbReference type="EMBL" id="GL732592">
    <property type="protein sequence ID" value="EFX73269.1"/>
    <property type="molecule type" value="Genomic_DNA"/>
</dbReference>
<protein>
    <submittedName>
        <fullName evidence="1">Uncharacterized protein</fullName>
    </submittedName>
</protein>
<dbReference type="AlphaFoldDB" id="E9H4Z6"/>
<keyword evidence="2" id="KW-1185">Reference proteome</keyword>
<reference evidence="1 2" key="1">
    <citation type="journal article" date="2011" name="Science">
        <title>The ecoresponsive genome of Daphnia pulex.</title>
        <authorList>
            <person name="Colbourne J.K."/>
            <person name="Pfrender M.E."/>
            <person name="Gilbert D."/>
            <person name="Thomas W.K."/>
            <person name="Tucker A."/>
            <person name="Oakley T.H."/>
            <person name="Tokishita S."/>
            <person name="Aerts A."/>
            <person name="Arnold G.J."/>
            <person name="Basu M.K."/>
            <person name="Bauer D.J."/>
            <person name="Caceres C.E."/>
            <person name="Carmel L."/>
            <person name="Casola C."/>
            <person name="Choi J.H."/>
            <person name="Detter J.C."/>
            <person name="Dong Q."/>
            <person name="Dusheyko S."/>
            <person name="Eads B.D."/>
            <person name="Frohlich T."/>
            <person name="Geiler-Samerotte K.A."/>
            <person name="Gerlach D."/>
            <person name="Hatcher P."/>
            <person name="Jogdeo S."/>
            <person name="Krijgsveld J."/>
            <person name="Kriventseva E.V."/>
            <person name="Kultz D."/>
            <person name="Laforsch C."/>
            <person name="Lindquist E."/>
            <person name="Lopez J."/>
            <person name="Manak J.R."/>
            <person name="Muller J."/>
            <person name="Pangilinan J."/>
            <person name="Patwardhan R.P."/>
            <person name="Pitluck S."/>
            <person name="Pritham E.J."/>
            <person name="Rechtsteiner A."/>
            <person name="Rho M."/>
            <person name="Rogozin I.B."/>
            <person name="Sakarya O."/>
            <person name="Salamov A."/>
            <person name="Schaack S."/>
            <person name="Shapiro H."/>
            <person name="Shiga Y."/>
            <person name="Skalitzky C."/>
            <person name="Smith Z."/>
            <person name="Souvorov A."/>
            <person name="Sung W."/>
            <person name="Tang Z."/>
            <person name="Tsuchiya D."/>
            <person name="Tu H."/>
            <person name="Vos H."/>
            <person name="Wang M."/>
            <person name="Wolf Y.I."/>
            <person name="Yamagata H."/>
            <person name="Yamada T."/>
            <person name="Ye Y."/>
            <person name="Shaw J.R."/>
            <person name="Andrews J."/>
            <person name="Crease T.J."/>
            <person name="Tang H."/>
            <person name="Lucas S.M."/>
            <person name="Robertson H.M."/>
            <person name="Bork P."/>
            <person name="Koonin E.V."/>
            <person name="Zdobnov E.M."/>
            <person name="Grigoriev I.V."/>
            <person name="Lynch M."/>
            <person name="Boore J.L."/>
        </authorList>
    </citation>
    <scope>NUCLEOTIDE SEQUENCE [LARGE SCALE GENOMIC DNA]</scope>
</reference>